<dbReference type="KEGG" id="eke:EK0264_09560"/>
<dbReference type="InterPro" id="IPR003774">
    <property type="entry name" value="AlgH-like"/>
</dbReference>
<dbReference type="OrthoDB" id="9807486at2"/>
<dbReference type="EMBL" id="CP047156">
    <property type="protein sequence ID" value="QHC00503.1"/>
    <property type="molecule type" value="Genomic_DNA"/>
</dbReference>
<dbReference type="GO" id="GO:0005829">
    <property type="term" value="C:cytosol"/>
    <property type="evidence" value="ECO:0007669"/>
    <property type="project" value="TreeGrafter"/>
</dbReference>
<dbReference type="Pfam" id="PF02622">
    <property type="entry name" value="DUF179"/>
    <property type="match status" value="1"/>
</dbReference>
<evidence type="ECO:0000313" key="3">
    <source>
        <dbReference type="Proteomes" id="UP000463857"/>
    </source>
</evidence>
<accession>A0A7L4YNN5</accession>
<comment type="similarity">
    <text evidence="1">Belongs to the UPF0301 (AlgH) family.</text>
</comment>
<proteinExistence type="inferred from homology"/>
<dbReference type="PANTHER" id="PTHR30327">
    <property type="entry name" value="UNCHARACTERIZED PROTEIN YQGE"/>
    <property type="match status" value="1"/>
</dbReference>
<evidence type="ECO:0008006" key="4">
    <source>
        <dbReference type="Google" id="ProtNLM"/>
    </source>
</evidence>
<dbReference type="RefSeq" id="WP_159545052.1">
    <property type="nucleotide sequence ID" value="NZ_CP047156.1"/>
</dbReference>
<dbReference type="PANTHER" id="PTHR30327:SF1">
    <property type="entry name" value="UPF0301 PROTEIN YQGE"/>
    <property type="match status" value="1"/>
</dbReference>
<dbReference type="FunCoup" id="A0A7L4YNN5">
    <property type="interactions" value="25"/>
</dbReference>
<dbReference type="SUPFAM" id="SSF143456">
    <property type="entry name" value="VC0467-like"/>
    <property type="match status" value="1"/>
</dbReference>
<keyword evidence="3" id="KW-1185">Reference proteome</keyword>
<name>A0A7L4YNN5_9ACTN</name>
<sequence>MTPRDRQPYWPDETARERLTRPAVGRLLVAMPMLGDANFDRTVVLIVAAEEGGFQGVIISEPTRDDVRSLLPKWWQASMPPRKLHRGGPCSPEMVMCLAVGRPRLSVPGLARVVDYPHQTLYRIEGDVDPESVLPSVGGVRLFAGYAGWGGAQLDDEIDAGAWLCVASEAGDAMSAHSATLWRDVLARQRGSAAFLRHCPDNPLRN</sequence>
<dbReference type="Proteomes" id="UP000463857">
    <property type="component" value="Chromosome"/>
</dbReference>
<reference evidence="2 3" key="1">
    <citation type="journal article" date="2018" name="Int. J. Syst. Evol. Microbiol.">
        <title>Epidermidibacterium keratini gen. nov., sp. nov., a member of the family Sporichthyaceae, isolated from keratin epidermis.</title>
        <authorList>
            <person name="Lee D.G."/>
            <person name="Trujillo M.E."/>
            <person name="Kang S."/>
            <person name="Nam J.J."/>
            <person name="Kim Y.J."/>
        </authorList>
    </citation>
    <scope>NUCLEOTIDE SEQUENCE [LARGE SCALE GENOMIC DNA]</scope>
    <source>
        <strain evidence="2 3">EPI-7</strain>
    </source>
</reference>
<evidence type="ECO:0000256" key="1">
    <source>
        <dbReference type="ARBA" id="ARBA00009600"/>
    </source>
</evidence>
<dbReference type="AlphaFoldDB" id="A0A7L4YNN5"/>
<evidence type="ECO:0000313" key="2">
    <source>
        <dbReference type="EMBL" id="QHC00503.1"/>
    </source>
</evidence>
<dbReference type="Gene3D" id="3.40.1740.10">
    <property type="entry name" value="VC0467-like"/>
    <property type="match status" value="1"/>
</dbReference>
<protein>
    <recommendedName>
        <fullName evidence="4">YqgE/AlgH family protein</fullName>
    </recommendedName>
</protein>
<gene>
    <name evidence="2" type="ORF">EK0264_09560</name>
</gene>
<organism evidence="2 3">
    <name type="scientific">Epidermidibacterium keratini</name>
    <dbReference type="NCBI Taxonomy" id="1891644"/>
    <lineage>
        <taxon>Bacteria</taxon>
        <taxon>Bacillati</taxon>
        <taxon>Actinomycetota</taxon>
        <taxon>Actinomycetes</taxon>
        <taxon>Sporichthyales</taxon>
        <taxon>Sporichthyaceae</taxon>
        <taxon>Epidermidibacterium</taxon>
    </lineage>
</organism>
<dbReference type="InParanoid" id="A0A7L4YNN5"/>